<keyword evidence="3" id="KW-1185">Reference proteome</keyword>
<evidence type="ECO:0000313" key="2">
    <source>
        <dbReference type="EMBL" id="OSS51378.1"/>
    </source>
</evidence>
<sequence>MRTAEPVGQRENSLNSTWKGTGERIPVHRTSYHLLERQCHHGLTIVEKVSLSENLGEMAAICGFDEGDACQSAAAQRDLLFLGVQGYPVAPPTWAKDESIKNKASHRPQSWRTRTVDCLPSVVA</sequence>
<reference evidence="2 3" key="1">
    <citation type="journal article" date="2017" name="Genome Announc.">
        <title>Genome sequence of the saprophytic ascomycete Epicoccum nigrum ICMP 19927 strain isolated from New Zealand.</title>
        <authorList>
            <person name="Fokin M."/>
            <person name="Fleetwood D."/>
            <person name="Weir B.S."/>
            <person name="Villas-Boas S.G."/>
        </authorList>
    </citation>
    <scope>NUCLEOTIDE SEQUENCE [LARGE SCALE GENOMIC DNA]</scope>
    <source>
        <strain evidence="2 3">ICMP 19927</strain>
    </source>
</reference>
<dbReference type="Proteomes" id="UP000193240">
    <property type="component" value="Unassembled WGS sequence"/>
</dbReference>
<evidence type="ECO:0000313" key="3">
    <source>
        <dbReference type="Proteomes" id="UP000193240"/>
    </source>
</evidence>
<dbReference type="EMBL" id="KZ107840">
    <property type="protein sequence ID" value="OSS51378.1"/>
    <property type="molecule type" value="Genomic_DNA"/>
</dbReference>
<feature type="region of interest" description="Disordered" evidence="1">
    <location>
        <begin position="1"/>
        <end position="21"/>
    </location>
</feature>
<organism evidence="2 3">
    <name type="scientific">Epicoccum nigrum</name>
    <name type="common">Soil fungus</name>
    <name type="synonym">Epicoccum purpurascens</name>
    <dbReference type="NCBI Taxonomy" id="105696"/>
    <lineage>
        <taxon>Eukaryota</taxon>
        <taxon>Fungi</taxon>
        <taxon>Dikarya</taxon>
        <taxon>Ascomycota</taxon>
        <taxon>Pezizomycotina</taxon>
        <taxon>Dothideomycetes</taxon>
        <taxon>Pleosporomycetidae</taxon>
        <taxon>Pleosporales</taxon>
        <taxon>Pleosporineae</taxon>
        <taxon>Didymellaceae</taxon>
        <taxon>Epicoccum</taxon>
    </lineage>
</organism>
<gene>
    <name evidence="2" type="ORF">B5807_03886</name>
</gene>
<proteinExistence type="predicted"/>
<dbReference type="InParanoid" id="A0A1Y2M843"/>
<accession>A0A1Y2M843</accession>
<evidence type="ECO:0000256" key="1">
    <source>
        <dbReference type="SAM" id="MobiDB-lite"/>
    </source>
</evidence>
<dbReference type="AlphaFoldDB" id="A0A1Y2M843"/>
<name>A0A1Y2M843_EPING</name>
<feature type="compositionally biased region" description="Polar residues" evidence="1">
    <location>
        <begin position="10"/>
        <end position="19"/>
    </location>
</feature>
<protein>
    <submittedName>
        <fullName evidence="2">Uncharacterized protein</fullName>
    </submittedName>
</protein>